<dbReference type="EMBL" id="UOFQ01000136">
    <property type="protein sequence ID" value="VAW89477.1"/>
    <property type="molecule type" value="Genomic_DNA"/>
</dbReference>
<dbReference type="AlphaFoldDB" id="A0A3B0ZQ52"/>
<name>A0A3B0ZQ52_9ZZZZ</name>
<organism evidence="1">
    <name type="scientific">hydrothermal vent metagenome</name>
    <dbReference type="NCBI Taxonomy" id="652676"/>
    <lineage>
        <taxon>unclassified sequences</taxon>
        <taxon>metagenomes</taxon>
        <taxon>ecological metagenomes</taxon>
    </lineage>
</organism>
<accession>A0A3B0ZQ52</accession>
<gene>
    <name evidence="1" type="ORF">MNBD_GAMMA17-2159</name>
</gene>
<evidence type="ECO:0000313" key="1">
    <source>
        <dbReference type="EMBL" id="VAW89477.1"/>
    </source>
</evidence>
<reference evidence="1" key="1">
    <citation type="submission" date="2018-06" db="EMBL/GenBank/DDBJ databases">
        <authorList>
            <person name="Zhirakovskaya E."/>
        </authorList>
    </citation>
    <scope>NUCLEOTIDE SEQUENCE</scope>
</reference>
<sequence>MIQRVTTAAYHVVLATVCLPFVAVAQLPASAEPLSITITDRRIDNPLVDTPAA</sequence>
<protein>
    <submittedName>
        <fullName evidence="1">Uncharacterized protein</fullName>
    </submittedName>
</protein>
<feature type="non-terminal residue" evidence="1">
    <location>
        <position position="53"/>
    </location>
</feature>
<proteinExistence type="predicted"/>